<evidence type="ECO:0000256" key="3">
    <source>
        <dbReference type="ARBA" id="ARBA00022801"/>
    </source>
</evidence>
<feature type="domain" description="NlpC/P60" evidence="6">
    <location>
        <begin position="38"/>
        <end position="162"/>
    </location>
</feature>
<proteinExistence type="inferred from homology"/>
<dbReference type="Proteomes" id="UP000005387">
    <property type="component" value="Unassembled WGS sequence"/>
</dbReference>
<evidence type="ECO:0000256" key="1">
    <source>
        <dbReference type="ARBA" id="ARBA00007074"/>
    </source>
</evidence>
<keyword evidence="8" id="KW-1185">Reference proteome</keyword>
<dbReference type="EMBL" id="AEDD01000002">
    <property type="protein sequence ID" value="EFM12100.1"/>
    <property type="molecule type" value="Genomic_DNA"/>
</dbReference>
<evidence type="ECO:0000256" key="5">
    <source>
        <dbReference type="SAM" id="SignalP"/>
    </source>
</evidence>
<feature type="chain" id="PRO_5003136190" evidence="5">
    <location>
        <begin position="37"/>
        <end position="163"/>
    </location>
</feature>
<dbReference type="GO" id="GO:0008234">
    <property type="term" value="F:cysteine-type peptidase activity"/>
    <property type="evidence" value="ECO:0007669"/>
    <property type="project" value="UniProtKB-KW"/>
</dbReference>
<evidence type="ECO:0000313" key="7">
    <source>
        <dbReference type="EMBL" id="EFM12100.1"/>
    </source>
</evidence>
<evidence type="ECO:0000313" key="8">
    <source>
        <dbReference type="Proteomes" id="UP000005387"/>
    </source>
</evidence>
<dbReference type="PANTHER" id="PTHR47053:SF3">
    <property type="entry name" value="GAMMA-D-GLUTAMYL-L-LYSINE DIPEPTIDYL-PEPTIDASE"/>
    <property type="match status" value="1"/>
</dbReference>
<dbReference type="RefSeq" id="WP_006036795.1">
    <property type="nucleotide sequence ID" value="NZ_AEDD01000002.1"/>
</dbReference>
<reference evidence="7 8" key="1">
    <citation type="submission" date="2010-07" db="EMBL/GenBank/DDBJ databases">
        <title>The draft genome of Paenibacillus curdlanolyticus YK9.</title>
        <authorList>
            <consortium name="US DOE Joint Genome Institute (JGI-PGF)"/>
            <person name="Lucas S."/>
            <person name="Copeland A."/>
            <person name="Lapidus A."/>
            <person name="Cheng J.-F."/>
            <person name="Bruce D."/>
            <person name="Goodwin L."/>
            <person name="Pitluck S."/>
            <person name="Land M.L."/>
            <person name="Hauser L."/>
            <person name="Chang Y.-J."/>
            <person name="Jeffries C."/>
            <person name="Anderson I.J."/>
            <person name="Johnson E."/>
            <person name="Loganathan U."/>
            <person name="Mulhopadhyay B."/>
            <person name="Kyrpides N."/>
            <person name="Woyke T.J."/>
        </authorList>
    </citation>
    <scope>NUCLEOTIDE SEQUENCE [LARGE SCALE GENOMIC DNA]</scope>
    <source>
        <strain evidence="7 8">YK9</strain>
    </source>
</reference>
<dbReference type="Gene3D" id="3.90.1720.10">
    <property type="entry name" value="endopeptidase domain like (from Nostoc punctiforme)"/>
    <property type="match status" value="1"/>
</dbReference>
<keyword evidence="4" id="KW-0788">Thiol protease</keyword>
<name>E0I558_9BACL</name>
<dbReference type="OrthoDB" id="9813118at2"/>
<dbReference type="PROSITE" id="PS51935">
    <property type="entry name" value="NLPC_P60"/>
    <property type="match status" value="1"/>
</dbReference>
<dbReference type="InterPro" id="IPR000064">
    <property type="entry name" value="NLP_P60_dom"/>
</dbReference>
<gene>
    <name evidence="7" type="ORF">PaecuDRAFT_0780</name>
</gene>
<dbReference type="eggNOG" id="COG0791">
    <property type="taxonomic scope" value="Bacteria"/>
</dbReference>
<organism evidence="7 8">
    <name type="scientific">Paenibacillus curdlanolyticus YK9</name>
    <dbReference type="NCBI Taxonomy" id="717606"/>
    <lineage>
        <taxon>Bacteria</taxon>
        <taxon>Bacillati</taxon>
        <taxon>Bacillota</taxon>
        <taxon>Bacilli</taxon>
        <taxon>Bacillales</taxon>
        <taxon>Paenibacillaceae</taxon>
        <taxon>Paenibacillus</taxon>
    </lineage>
</organism>
<dbReference type="InterPro" id="IPR051202">
    <property type="entry name" value="Peptidase_C40"/>
</dbReference>
<dbReference type="PANTHER" id="PTHR47053">
    <property type="entry name" value="MUREIN DD-ENDOPEPTIDASE MEPH-RELATED"/>
    <property type="match status" value="1"/>
</dbReference>
<evidence type="ECO:0000256" key="4">
    <source>
        <dbReference type="ARBA" id="ARBA00022807"/>
    </source>
</evidence>
<sequence length="163" mass="17496">MNIQTKRWMKKIVGTTLCAVIGLSALTFGSAGQASAATPEAEEILSTGKTYLGVPYRFGAPSGVTYAFDCSSFTQYIFKENGIAIPRTTTEQAEEGTKVGKAYLSKGDLIFFATSGTSKISHVAIYAGNRKILHASSSAGVTLSNIDSSYWKKSYITARRVIK</sequence>
<evidence type="ECO:0000256" key="2">
    <source>
        <dbReference type="ARBA" id="ARBA00022670"/>
    </source>
</evidence>
<protein>
    <submittedName>
        <fullName evidence="7">NLP/P60 protein</fullName>
    </submittedName>
</protein>
<dbReference type="SUPFAM" id="SSF54001">
    <property type="entry name" value="Cysteine proteinases"/>
    <property type="match status" value="1"/>
</dbReference>
<keyword evidence="5" id="KW-0732">Signal</keyword>
<keyword evidence="3" id="KW-0378">Hydrolase</keyword>
<dbReference type="Pfam" id="PF00877">
    <property type="entry name" value="NLPC_P60"/>
    <property type="match status" value="1"/>
</dbReference>
<dbReference type="InterPro" id="IPR038765">
    <property type="entry name" value="Papain-like_cys_pep_sf"/>
</dbReference>
<feature type="signal peptide" evidence="5">
    <location>
        <begin position="1"/>
        <end position="36"/>
    </location>
</feature>
<keyword evidence="2" id="KW-0645">Protease</keyword>
<dbReference type="AlphaFoldDB" id="E0I558"/>
<accession>E0I558</accession>
<evidence type="ECO:0000259" key="6">
    <source>
        <dbReference type="PROSITE" id="PS51935"/>
    </source>
</evidence>
<comment type="similarity">
    <text evidence="1">Belongs to the peptidase C40 family.</text>
</comment>
<dbReference type="GO" id="GO:0006508">
    <property type="term" value="P:proteolysis"/>
    <property type="evidence" value="ECO:0007669"/>
    <property type="project" value="UniProtKB-KW"/>
</dbReference>